<comment type="caution">
    <text evidence="1">The sequence shown here is derived from an EMBL/GenBank/DDBJ whole genome shotgun (WGS) entry which is preliminary data.</text>
</comment>
<dbReference type="AlphaFoldDB" id="A0A3S1B3U3"/>
<evidence type="ECO:0000313" key="2">
    <source>
        <dbReference type="Proteomes" id="UP000271974"/>
    </source>
</evidence>
<sequence>MYGNRTRIIYLASIRLVKAGLTAGQLLCDKANPAYWTLELWLQEAVFGYLIAYRKLYLDIWLVATGSCTWTYGWLQEAVLGHNYGWLQEAVLGHMGGYRKLYLDIWLATGSSTWTYGWLQEAVLGLMVAYKKQYLDLWVATGRCIGLTQASPCRMPAVTCAHTVPDVQLQRSRPVIVLSRRHPTPPADIAAPNAPCCHGTQRPLLSWRHQTPLAVMATPNAPCCHGGTKRPLLSWHQTPLAVMAAPNAPCCHGGTKRPVISGGTKRPLLSWRHQTPRVSGGTKRPLLSWRHQTPLAVMATPNAP</sequence>
<evidence type="ECO:0000313" key="1">
    <source>
        <dbReference type="EMBL" id="RUS74343.1"/>
    </source>
</evidence>
<proteinExistence type="predicted"/>
<dbReference type="EMBL" id="RQTK01000840">
    <property type="protein sequence ID" value="RUS74343.1"/>
    <property type="molecule type" value="Genomic_DNA"/>
</dbReference>
<name>A0A3S1B3U3_ELYCH</name>
<protein>
    <submittedName>
        <fullName evidence="1">Uncharacterized protein</fullName>
    </submittedName>
</protein>
<accession>A0A3S1B3U3</accession>
<dbReference type="Proteomes" id="UP000271974">
    <property type="component" value="Unassembled WGS sequence"/>
</dbReference>
<organism evidence="1 2">
    <name type="scientific">Elysia chlorotica</name>
    <name type="common">Eastern emerald elysia</name>
    <name type="synonym">Sea slug</name>
    <dbReference type="NCBI Taxonomy" id="188477"/>
    <lineage>
        <taxon>Eukaryota</taxon>
        <taxon>Metazoa</taxon>
        <taxon>Spiralia</taxon>
        <taxon>Lophotrochozoa</taxon>
        <taxon>Mollusca</taxon>
        <taxon>Gastropoda</taxon>
        <taxon>Heterobranchia</taxon>
        <taxon>Euthyneura</taxon>
        <taxon>Panpulmonata</taxon>
        <taxon>Sacoglossa</taxon>
        <taxon>Placobranchoidea</taxon>
        <taxon>Plakobranchidae</taxon>
        <taxon>Elysia</taxon>
    </lineage>
</organism>
<keyword evidence="2" id="KW-1185">Reference proteome</keyword>
<gene>
    <name evidence="1" type="ORF">EGW08_017889</name>
</gene>
<reference evidence="1 2" key="1">
    <citation type="submission" date="2019-01" db="EMBL/GenBank/DDBJ databases">
        <title>A draft genome assembly of the solar-powered sea slug Elysia chlorotica.</title>
        <authorList>
            <person name="Cai H."/>
            <person name="Li Q."/>
            <person name="Fang X."/>
            <person name="Li J."/>
            <person name="Curtis N.E."/>
            <person name="Altenburger A."/>
            <person name="Shibata T."/>
            <person name="Feng M."/>
            <person name="Maeda T."/>
            <person name="Schwartz J.A."/>
            <person name="Shigenobu S."/>
            <person name="Lundholm N."/>
            <person name="Nishiyama T."/>
            <person name="Yang H."/>
            <person name="Hasebe M."/>
            <person name="Li S."/>
            <person name="Pierce S.K."/>
            <person name="Wang J."/>
        </authorList>
    </citation>
    <scope>NUCLEOTIDE SEQUENCE [LARGE SCALE GENOMIC DNA]</scope>
    <source>
        <strain evidence="1">EC2010</strain>
        <tissue evidence="1">Whole organism of an adult</tissue>
    </source>
</reference>